<feature type="transmembrane region" description="Helical" evidence="1">
    <location>
        <begin position="147"/>
        <end position="166"/>
    </location>
</feature>
<comment type="caution">
    <text evidence="2">The sequence shown here is derived from an EMBL/GenBank/DDBJ whole genome shotgun (WGS) entry which is preliminary data.</text>
</comment>
<dbReference type="EMBL" id="JAHXZN010000010">
    <property type="protein sequence ID" value="MBW6532819.1"/>
    <property type="molecule type" value="Genomic_DNA"/>
</dbReference>
<organism evidence="2 3">
    <name type="scientific">Sphingomonas citri</name>
    <dbReference type="NCBI Taxonomy" id="2862499"/>
    <lineage>
        <taxon>Bacteria</taxon>
        <taxon>Pseudomonadati</taxon>
        <taxon>Pseudomonadota</taxon>
        <taxon>Alphaproteobacteria</taxon>
        <taxon>Sphingomonadales</taxon>
        <taxon>Sphingomonadaceae</taxon>
        <taxon>Sphingomonas</taxon>
    </lineage>
</organism>
<sequence>MARDDHEGGAETGVALIVTRVLAKGAEDDFRAWSERVDRSAAAARGHRGGLRLEQTGGLFHTLQRFTSHESLEAWRRSSDYARLMREGDRFSTPRIQEVAGAPAVARLPSDGDGPKWKLFLMSWLGVLPLVLLFNGLIQLLPLQPPWYLRALLQSCFLVALMTWLVRPALARRLKPWAMRDSDGDARVTSDD</sequence>
<evidence type="ECO:0008006" key="4">
    <source>
        <dbReference type="Google" id="ProtNLM"/>
    </source>
</evidence>
<dbReference type="Proteomes" id="UP000759103">
    <property type="component" value="Unassembled WGS sequence"/>
</dbReference>
<evidence type="ECO:0000313" key="2">
    <source>
        <dbReference type="EMBL" id="MBW6532819.1"/>
    </source>
</evidence>
<keyword evidence="1" id="KW-0472">Membrane</keyword>
<evidence type="ECO:0000256" key="1">
    <source>
        <dbReference type="SAM" id="Phobius"/>
    </source>
</evidence>
<protein>
    <recommendedName>
        <fullName evidence="4">Antibiotic biosynthesis monooxygenase</fullName>
    </recommendedName>
</protein>
<reference evidence="2 3" key="1">
    <citation type="submission" date="2021-07" db="EMBL/GenBank/DDBJ databases">
        <title>Sphingomonas sp.</title>
        <authorList>
            <person name="Feng G."/>
            <person name="Li J."/>
            <person name="Pan M."/>
        </authorList>
    </citation>
    <scope>NUCLEOTIDE SEQUENCE [LARGE SCALE GENOMIC DNA]</scope>
    <source>
        <strain evidence="2 3">RRHST34</strain>
    </source>
</reference>
<evidence type="ECO:0000313" key="3">
    <source>
        <dbReference type="Proteomes" id="UP000759103"/>
    </source>
</evidence>
<proteinExistence type="predicted"/>
<dbReference type="InterPro" id="IPR038762">
    <property type="entry name" value="ABM_predict"/>
</dbReference>
<dbReference type="RefSeq" id="WP_219750411.1">
    <property type="nucleotide sequence ID" value="NZ_JAHXZN010000010.1"/>
</dbReference>
<accession>A0ABS7BTU3</accession>
<gene>
    <name evidence="2" type="ORF">KZ820_18905</name>
</gene>
<keyword evidence="1" id="KW-1133">Transmembrane helix</keyword>
<keyword evidence="1" id="KW-0812">Transmembrane</keyword>
<dbReference type="PANTHER" id="PTHR40057">
    <property type="entry name" value="SLR1162 PROTEIN"/>
    <property type="match status" value="1"/>
</dbReference>
<dbReference type="InterPro" id="IPR011008">
    <property type="entry name" value="Dimeric_a/b-barrel"/>
</dbReference>
<dbReference type="PANTHER" id="PTHR40057:SF1">
    <property type="entry name" value="SLR1162 PROTEIN"/>
    <property type="match status" value="1"/>
</dbReference>
<feature type="transmembrane region" description="Helical" evidence="1">
    <location>
        <begin position="119"/>
        <end position="141"/>
    </location>
</feature>
<keyword evidence="3" id="KW-1185">Reference proteome</keyword>
<dbReference type="SUPFAM" id="SSF54909">
    <property type="entry name" value="Dimeric alpha+beta barrel"/>
    <property type="match status" value="1"/>
</dbReference>
<dbReference type="Gene3D" id="3.30.70.100">
    <property type="match status" value="1"/>
</dbReference>
<name>A0ABS7BTU3_9SPHN</name>